<keyword evidence="4" id="KW-0547">Nucleotide-binding</keyword>
<dbReference type="InterPro" id="IPR027417">
    <property type="entry name" value="P-loop_NTPase"/>
</dbReference>
<dbReference type="SUPFAM" id="SSF52540">
    <property type="entry name" value="P-loop containing nucleoside triphosphate hydrolases"/>
    <property type="match status" value="1"/>
</dbReference>
<evidence type="ECO:0000256" key="1">
    <source>
        <dbReference type="SAM" id="Coils"/>
    </source>
</evidence>
<keyword evidence="5" id="KW-1185">Reference proteome</keyword>
<dbReference type="Gene3D" id="3.40.50.300">
    <property type="entry name" value="P-loop containing nucleotide triphosphate hydrolases"/>
    <property type="match status" value="1"/>
</dbReference>
<reference evidence="4" key="1">
    <citation type="submission" date="2021-11" db="EMBL/GenBank/DDBJ databases">
        <title>Draft genome sequence of Alcaligenes endophyticus type strain CCUG 75668T.</title>
        <authorList>
            <person name="Salva-Serra F."/>
            <person name="Duran R.E."/>
            <person name="Seeger M."/>
            <person name="Moore E.R.B."/>
            <person name="Jaen-Luchoro D."/>
        </authorList>
    </citation>
    <scope>NUCLEOTIDE SEQUENCE</scope>
    <source>
        <strain evidence="4">CCUG 75668</strain>
    </source>
</reference>
<dbReference type="EMBL" id="JAJHNU010000001">
    <property type="protein sequence ID" value="MDN4120110.1"/>
    <property type="molecule type" value="Genomic_DNA"/>
</dbReference>
<name>A0ABT8EG38_9BURK</name>
<dbReference type="Proteomes" id="UP001168613">
    <property type="component" value="Unassembled WGS sequence"/>
</dbReference>
<evidence type="ECO:0000259" key="3">
    <source>
        <dbReference type="Pfam" id="PF13191"/>
    </source>
</evidence>
<dbReference type="PANTHER" id="PTHR34301">
    <property type="entry name" value="DNA-BINDING PROTEIN-RELATED"/>
    <property type="match status" value="1"/>
</dbReference>
<dbReference type="GO" id="GO:0005524">
    <property type="term" value="F:ATP binding"/>
    <property type="evidence" value="ECO:0007669"/>
    <property type="project" value="UniProtKB-KW"/>
</dbReference>
<keyword evidence="4" id="KW-0067">ATP-binding</keyword>
<keyword evidence="1" id="KW-0175">Coiled coil</keyword>
<evidence type="ECO:0000313" key="4">
    <source>
        <dbReference type="EMBL" id="MDN4120110.1"/>
    </source>
</evidence>
<protein>
    <submittedName>
        <fullName evidence="4">ATP-binding protein</fullName>
    </submittedName>
</protein>
<evidence type="ECO:0000256" key="2">
    <source>
        <dbReference type="SAM" id="MobiDB-lite"/>
    </source>
</evidence>
<organism evidence="4 5">
    <name type="scientific">Alcaligenes endophyticus</name>
    <dbReference type="NCBI Taxonomy" id="1929088"/>
    <lineage>
        <taxon>Bacteria</taxon>
        <taxon>Pseudomonadati</taxon>
        <taxon>Pseudomonadota</taxon>
        <taxon>Betaproteobacteria</taxon>
        <taxon>Burkholderiales</taxon>
        <taxon>Alcaligenaceae</taxon>
        <taxon>Alcaligenes</taxon>
    </lineage>
</organism>
<sequence length="390" mass="43038">MNPVSNPFTPGAGTKPPELAGRDEVVNNATIAIQRANAGNQPRSQMLLGLRGVGKTVLLNKIEEIAKTHGHYTSYIEADEKIDLIESLNLQVQQLLKKLSGLEAAKHYISKAWGVFKSFLSNFNFTYGDLSINVEAEIGAADSGRLESDLAELFLTIGELLKNTGVAWTILIDEVQYLSEKDLSALIVALHRCNQKIYPIVFFGAGLPQLAAMSGDAKSYAERLFSYPKVGALTEKEAYSAISTPIFNLKESISLDALSFIYKKTKGYPYFIQEWGSEVWNQAEHAKEISKSDAESASEAVFNSLDNGFFNVRLDRLTAREKEYVRAMASLGEAPYKSVDVAKAMQSNIKSLSLIRSSIIKKGMIYSPSYGEVAFTVPLFDDFLLRNISD</sequence>
<accession>A0ABT8EG38</accession>
<dbReference type="RefSeq" id="WP_266122554.1">
    <property type="nucleotide sequence ID" value="NZ_JAJHNU010000001.1"/>
</dbReference>
<feature type="region of interest" description="Disordered" evidence="2">
    <location>
        <begin position="1"/>
        <end position="20"/>
    </location>
</feature>
<gene>
    <name evidence="4" type="ORF">LMS43_02285</name>
</gene>
<dbReference type="InterPro" id="IPR041664">
    <property type="entry name" value="AAA_16"/>
</dbReference>
<feature type="coiled-coil region" evidence="1">
    <location>
        <begin position="78"/>
        <end position="105"/>
    </location>
</feature>
<evidence type="ECO:0000313" key="5">
    <source>
        <dbReference type="Proteomes" id="UP001168613"/>
    </source>
</evidence>
<comment type="caution">
    <text evidence="4">The sequence shown here is derived from an EMBL/GenBank/DDBJ whole genome shotgun (WGS) entry which is preliminary data.</text>
</comment>
<dbReference type="PANTHER" id="PTHR34301:SF8">
    <property type="entry name" value="ATPASE DOMAIN-CONTAINING PROTEIN"/>
    <property type="match status" value="1"/>
</dbReference>
<feature type="domain" description="Orc1-like AAA ATPase" evidence="3">
    <location>
        <begin position="18"/>
        <end position="195"/>
    </location>
</feature>
<proteinExistence type="predicted"/>
<dbReference type="Pfam" id="PF13191">
    <property type="entry name" value="AAA_16"/>
    <property type="match status" value="1"/>
</dbReference>